<gene>
    <name evidence="8" type="ORF">FZ376_01990</name>
</gene>
<dbReference type="Pfam" id="PF03502">
    <property type="entry name" value="Channel_Tsx"/>
    <property type="match status" value="1"/>
</dbReference>
<keyword evidence="4 7" id="KW-0732">Signal</keyword>
<dbReference type="InterPro" id="IPR018013">
    <property type="entry name" value="Channel_Tsx-like"/>
</dbReference>
<dbReference type="GO" id="GO:0009279">
    <property type="term" value="C:cell outer membrane"/>
    <property type="evidence" value="ECO:0007669"/>
    <property type="project" value="UniProtKB-SubCell"/>
</dbReference>
<dbReference type="NCBIfam" id="NF011686">
    <property type="entry name" value="PRK15106.1"/>
    <property type="match status" value="1"/>
</dbReference>
<dbReference type="Gene3D" id="2.40.230.20">
    <property type="entry name" value="Nucleoside-specific channel-forming protein, Tsx-like"/>
    <property type="match status" value="1"/>
</dbReference>
<dbReference type="SUPFAM" id="SSF111364">
    <property type="entry name" value="Tsx-like channel"/>
    <property type="match status" value="1"/>
</dbReference>
<dbReference type="InterPro" id="IPR003055">
    <property type="entry name" value="Channel_Tsx"/>
</dbReference>
<evidence type="ECO:0000256" key="5">
    <source>
        <dbReference type="ARBA" id="ARBA00023136"/>
    </source>
</evidence>
<evidence type="ECO:0000256" key="3">
    <source>
        <dbReference type="ARBA" id="ARBA00014794"/>
    </source>
</evidence>
<comment type="subcellular location">
    <subcellularLocation>
        <location evidence="1">Cell outer membrane</location>
        <topology evidence="1">Multi-pass membrane protein</topology>
    </subcellularLocation>
</comment>
<proteinExistence type="inferred from homology"/>
<dbReference type="EMBL" id="AAKAKA010000001">
    <property type="protein sequence ID" value="ECQ3072720.1"/>
    <property type="molecule type" value="Genomic_DNA"/>
</dbReference>
<sequence length="289" mass="32760">MKKSELGKLLCIKGMLLVSSAALAESNEYLSSWWHQSVNVVGAYNTKFGPQPNNDVYLEYEVYSKNSWLDFYGYADIPKTFGIGNSNDRGVWDKGSPFFTEIEPRFSFSGMSGLDLSSFLFKDWYFANNYIFDLGRNNASRQSTWYMGLGTDVDTHSPLYLQLNIYKKYQFQNYGAANANSWDGYRFKVKYIYPITDILGGTLSYIGYTNFDFGSHLGDDSASGTRTNNAITSSHIISLAYKHFHYGLVARYWHNGGQWRDGAGLDFGDGMFSAESNGWGYYAVIGYNF</sequence>
<evidence type="ECO:0000256" key="4">
    <source>
        <dbReference type="ARBA" id="ARBA00022729"/>
    </source>
</evidence>
<dbReference type="PRINTS" id="PR01277">
    <property type="entry name" value="CHANNELTSX"/>
</dbReference>
<protein>
    <recommendedName>
        <fullName evidence="3">Nucleoside-specific channel-forming protein Tsx</fullName>
    </recommendedName>
</protein>
<dbReference type="AlphaFoldDB" id="A0A5Y7WCQ4"/>
<evidence type="ECO:0000256" key="2">
    <source>
        <dbReference type="ARBA" id="ARBA00008728"/>
    </source>
</evidence>
<evidence type="ECO:0000256" key="7">
    <source>
        <dbReference type="SAM" id="SignalP"/>
    </source>
</evidence>
<dbReference type="InterPro" id="IPR036777">
    <property type="entry name" value="Channel_Tsx-like_sf"/>
</dbReference>
<keyword evidence="6" id="KW-0998">Cell outer membrane</keyword>
<dbReference type="GO" id="GO:0005337">
    <property type="term" value="F:nucleoside transmembrane transporter activity"/>
    <property type="evidence" value="ECO:0007669"/>
    <property type="project" value="InterPro"/>
</dbReference>
<name>A0A5Y7WCQ4_SALER</name>
<comment type="similarity">
    <text evidence="2">Belongs to the nucleoside-specific channel-forming outer membrane porin (Tsx) (TC 1.B.10) family.</text>
</comment>
<feature type="signal peptide" evidence="7">
    <location>
        <begin position="1"/>
        <end position="24"/>
    </location>
</feature>
<evidence type="ECO:0000256" key="6">
    <source>
        <dbReference type="ARBA" id="ARBA00023237"/>
    </source>
</evidence>
<keyword evidence="5" id="KW-0472">Membrane</keyword>
<reference evidence="8" key="1">
    <citation type="submission" date="2019-08" db="EMBL/GenBank/DDBJ databases">
        <authorList>
            <consortium name="PulseNet: The National Subtyping Network for Foodborne Disease Surveillance"/>
            <person name="Tarr C.L."/>
            <person name="Trees E."/>
            <person name="Katz L.S."/>
            <person name="Carleton-Romer H.A."/>
            <person name="Stroika S."/>
            <person name="Kucerova Z."/>
            <person name="Roache K.F."/>
            <person name="Sabol A.L."/>
            <person name="Besser J."/>
            <person name="Gerner-Smidt P."/>
        </authorList>
    </citation>
    <scope>NUCLEOTIDE SEQUENCE</scope>
    <source>
        <strain evidence="8">PNUSAS094074</strain>
    </source>
</reference>
<feature type="chain" id="PRO_5026205780" description="Nucleoside-specific channel-forming protein Tsx" evidence="7">
    <location>
        <begin position="25"/>
        <end position="289"/>
    </location>
</feature>
<organism evidence="8">
    <name type="scientific">Salmonella enterica</name>
    <name type="common">Salmonella choleraesuis</name>
    <dbReference type="NCBI Taxonomy" id="28901"/>
    <lineage>
        <taxon>Bacteria</taxon>
        <taxon>Pseudomonadati</taxon>
        <taxon>Pseudomonadota</taxon>
        <taxon>Gammaproteobacteria</taxon>
        <taxon>Enterobacterales</taxon>
        <taxon>Enterobacteriaceae</taxon>
        <taxon>Salmonella</taxon>
    </lineage>
</organism>
<comment type="caution">
    <text evidence="8">The sequence shown here is derived from an EMBL/GenBank/DDBJ whole genome shotgun (WGS) entry which is preliminary data.</text>
</comment>
<accession>A0A5Y7WCQ4</accession>
<evidence type="ECO:0000313" key="8">
    <source>
        <dbReference type="EMBL" id="ECQ3072720.1"/>
    </source>
</evidence>
<evidence type="ECO:0000256" key="1">
    <source>
        <dbReference type="ARBA" id="ARBA00004571"/>
    </source>
</evidence>